<dbReference type="Proteomes" id="UP000887574">
    <property type="component" value="Unplaced"/>
</dbReference>
<dbReference type="AlphaFoldDB" id="A0A915EGF6"/>
<evidence type="ECO:0000313" key="2">
    <source>
        <dbReference type="WBParaSite" id="jg6077"/>
    </source>
</evidence>
<evidence type="ECO:0000313" key="1">
    <source>
        <dbReference type="Proteomes" id="UP000887574"/>
    </source>
</evidence>
<reference evidence="2" key="1">
    <citation type="submission" date="2022-11" db="UniProtKB">
        <authorList>
            <consortium name="WormBaseParasite"/>
        </authorList>
    </citation>
    <scope>IDENTIFICATION</scope>
</reference>
<protein>
    <submittedName>
        <fullName evidence="2">Uncharacterized protein</fullName>
    </submittedName>
</protein>
<accession>A0A915EGF6</accession>
<proteinExistence type="predicted"/>
<keyword evidence="1" id="KW-1185">Reference proteome</keyword>
<dbReference type="WBParaSite" id="jg6077">
    <property type="protein sequence ID" value="jg6077"/>
    <property type="gene ID" value="jg6077"/>
</dbReference>
<sequence>MDVYGVFLMISLKSWIYRKRFITVYMFRYLTYQYSNMERNTNPLASLQAGNCKWSCRAFSPSSIHQPIERNCDNGYSGPIELDLKVLHQLNGIGDKDNQEK</sequence>
<name>A0A915EGF6_9BILA</name>
<organism evidence="1 2">
    <name type="scientific">Ditylenchus dipsaci</name>
    <dbReference type="NCBI Taxonomy" id="166011"/>
    <lineage>
        <taxon>Eukaryota</taxon>
        <taxon>Metazoa</taxon>
        <taxon>Ecdysozoa</taxon>
        <taxon>Nematoda</taxon>
        <taxon>Chromadorea</taxon>
        <taxon>Rhabditida</taxon>
        <taxon>Tylenchina</taxon>
        <taxon>Tylenchomorpha</taxon>
        <taxon>Sphaerularioidea</taxon>
        <taxon>Anguinidae</taxon>
        <taxon>Anguininae</taxon>
        <taxon>Ditylenchus</taxon>
    </lineage>
</organism>